<accession>V6Q3T3</accession>
<dbReference type="NCBIfam" id="TIGR01076">
    <property type="entry name" value="sortase_fam"/>
    <property type="match status" value="1"/>
</dbReference>
<dbReference type="Pfam" id="PF04203">
    <property type="entry name" value="Sortase"/>
    <property type="match status" value="1"/>
</dbReference>
<evidence type="ECO:0000313" key="4">
    <source>
        <dbReference type="EMBL" id="EST89886.1"/>
    </source>
</evidence>
<keyword evidence="3" id="KW-0472">Membrane</keyword>
<dbReference type="InterPro" id="IPR023365">
    <property type="entry name" value="Sortase_dom-sf"/>
</dbReference>
<dbReference type="RefSeq" id="WP_023606320.1">
    <property type="nucleotide sequence ID" value="NZ_AYSH01000013.1"/>
</dbReference>
<dbReference type="Proteomes" id="UP000018126">
    <property type="component" value="Unassembled WGS sequence"/>
</dbReference>
<dbReference type="eggNOG" id="COG3764">
    <property type="taxonomic scope" value="Bacteria"/>
</dbReference>
<dbReference type="EMBL" id="AYSH01000013">
    <property type="protein sequence ID" value="EST89886.1"/>
    <property type="molecule type" value="Genomic_DNA"/>
</dbReference>
<reference evidence="4 5" key="1">
    <citation type="journal article" date="2013" name="Genome Announc.">
        <title>High-Quality Draft Genome Sequence of Vagococcus lutrae Strain LBD1, Isolated from the Largemouth Bass Micropterus salmoides.</title>
        <authorList>
            <person name="Lebreton F."/>
            <person name="Valentino M.D."/>
            <person name="Duncan L.B."/>
            <person name="Zeng Q."/>
            <person name="Manson McGuire A."/>
            <person name="Earl A.M."/>
            <person name="Gilmore M.S."/>
        </authorList>
    </citation>
    <scope>NUCLEOTIDE SEQUENCE [LARGE SCALE GENOMIC DNA]</scope>
    <source>
        <strain evidence="4 5">LBD1</strain>
    </source>
</reference>
<dbReference type="STRING" id="1408226.T233_00992"/>
<evidence type="ECO:0000256" key="3">
    <source>
        <dbReference type="SAM" id="Phobius"/>
    </source>
</evidence>
<evidence type="ECO:0000256" key="2">
    <source>
        <dbReference type="PIRSR" id="PIRSR605754-1"/>
    </source>
</evidence>
<feature type="transmembrane region" description="Helical" evidence="3">
    <location>
        <begin position="12"/>
        <end position="33"/>
    </location>
</feature>
<evidence type="ECO:0000313" key="5">
    <source>
        <dbReference type="Proteomes" id="UP000018126"/>
    </source>
</evidence>
<evidence type="ECO:0008006" key="6">
    <source>
        <dbReference type="Google" id="ProtNLM"/>
    </source>
</evidence>
<evidence type="ECO:0000256" key="1">
    <source>
        <dbReference type="ARBA" id="ARBA00022801"/>
    </source>
</evidence>
<organism evidence="4 5">
    <name type="scientific">Vagococcus lutrae LBD1</name>
    <dbReference type="NCBI Taxonomy" id="1408226"/>
    <lineage>
        <taxon>Bacteria</taxon>
        <taxon>Bacillati</taxon>
        <taxon>Bacillota</taxon>
        <taxon>Bacilli</taxon>
        <taxon>Lactobacillales</taxon>
        <taxon>Enterococcaceae</taxon>
        <taxon>Vagococcus</taxon>
    </lineage>
</organism>
<dbReference type="Gene3D" id="2.40.260.10">
    <property type="entry name" value="Sortase"/>
    <property type="match status" value="1"/>
</dbReference>
<sequence length="295" mass="34055">MATKPNKAVNHVLTATIVLLFITGAVIFFYPFIANAINTYYANQMVETVQKEANDQFLKEKKARLRKEKKAARETADKQVIGLTEDMFDVDESDYRPLSKEDYRKHLIGSVYIPKISVGLPLFDETTDDLLEQGATLLQGTSYPTGGYSTHSVITSHSGLPEKKLFTDLEKLKVSDYFLVNNLDKTMKYEIESIKEVLPTETDDLVIQEGKDMMTLLTCTPYMINTHRLLVTGHRVPYTEDEAKKEISSVKKSQQKDYYLLLLIILIVFTFFIWWLRNRVLIKEDKRGYENEKRK</sequence>
<dbReference type="CDD" id="cd05827">
    <property type="entry name" value="Sortase_C"/>
    <property type="match status" value="1"/>
</dbReference>
<feature type="transmembrane region" description="Helical" evidence="3">
    <location>
        <begin position="258"/>
        <end position="276"/>
    </location>
</feature>
<dbReference type="InterPro" id="IPR042002">
    <property type="entry name" value="Sortase_C"/>
</dbReference>
<keyword evidence="5" id="KW-1185">Reference proteome</keyword>
<dbReference type="InterPro" id="IPR005754">
    <property type="entry name" value="Sortase"/>
</dbReference>
<dbReference type="PATRIC" id="fig|1408226.3.peg.962"/>
<keyword evidence="3" id="KW-0812">Transmembrane</keyword>
<gene>
    <name evidence="4" type="ORF">T233_00992</name>
</gene>
<dbReference type="AlphaFoldDB" id="V6Q3T3"/>
<dbReference type="SUPFAM" id="SSF63817">
    <property type="entry name" value="Sortase"/>
    <property type="match status" value="1"/>
</dbReference>
<comment type="caution">
    <text evidence="4">The sequence shown here is derived from an EMBL/GenBank/DDBJ whole genome shotgun (WGS) entry which is preliminary data.</text>
</comment>
<feature type="active site" description="Acyl-thioester intermediate" evidence="2">
    <location>
        <position position="219"/>
    </location>
</feature>
<proteinExistence type="predicted"/>
<feature type="active site" description="Proton donor/acceptor" evidence="2">
    <location>
        <position position="157"/>
    </location>
</feature>
<keyword evidence="3" id="KW-1133">Transmembrane helix</keyword>
<dbReference type="NCBIfam" id="NF033745">
    <property type="entry name" value="class_C_sortase"/>
    <property type="match status" value="1"/>
</dbReference>
<keyword evidence="1" id="KW-0378">Hydrolase</keyword>
<name>V6Q3T3_9ENTE</name>
<protein>
    <recommendedName>
        <fullName evidence="6">Sortase</fullName>
    </recommendedName>
</protein>
<dbReference type="GO" id="GO:0016787">
    <property type="term" value="F:hydrolase activity"/>
    <property type="evidence" value="ECO:0007669"/>
    <property type="project" value="UniProtKB-KW"/>
</dbReference>